<dbReference type="EMBL" id="JBHSFY010000005">
    <property type="protein sequence ID" value="MFC4477409.1"/>
    <property type="molecule type" value="Genomic_DNA"/>
</dbReference>
<accession>A0ABV8ZDB6</accession>
<gene>
    <name evidence="1" type="ORF">ACFO3N_10085</name>
</gene>
<sequence>MKRNYDTHFKQVDKLVDEQNKKEVLYVKIFNADFDDVFVSHNREVNKKNDHFLNAVNPGSQLRNDLKKTRTDSCDKFKEEANKKLNAVFNDFNDRGKTQY</sequence>
<protein>
    <submittedName>
        <fullName evidence="1">Uncharacterized protein</fullName>
    </submittedName>
</protein>
<reference evidence="2" key="1">
    <citation type="journal article" date="2019" name="Int. J. Syst. Evol. Microbiol.">
        <title>The Global Catalogue of Microorganisms (GCM) 10K type strain sequencing project: providing services to taxonomists for standard genome sequencing and annotation.</title>
        <authorList>
            <consortium name="The Broad Institute Genomics Platform"/>
            <consortium name="The Broad Institute Genome Sequencing Center for Infectious Disease"/>
            <person name="Wu L."/>
            <person name="Ma J."/>
        </authorList>
    </citation>
    <scope>NUCLEOTIDE SEQUENCE [LARGE SCALE GENOMIC DNA]</scope>
    <source>
        <strain evidence="2">NBRC 103627</strain>
    </source>
</reference>
<dbReference type="RefSeq" id="WP_379797388.1">
    <property type="nucleotide sequence ID" value="NZ_JBHSFY010000005.1"/>
</dbReference>
<organism evidence="1 2">
    <name type="scientific">Flavobacterium chungangensis</name>
    <dbReference type="NCBI Taxonomy" id="2708132"/>
    <lineage>
        <taxon>Bacteria</taxon>
        <taxon>Pseudomonadati</taxon>
        <taxon>Bacteroidota</taxon>
        <taxon>Flavobacteriia</taxon>
        <taxon>Flavobacteriales</taxon>
        <taxon>Flavobacteriaceae</taxon>
        <taxon>Flavobacterium</taxon>
    </lineage>
</organism>
<dbReference type="Proteomes" id="UP001596003">
    <property type="component" value="Unassembled WGS sequence"/>
</dbReference>
<evidence type="ECO:0000313" key="2">
    <source>
        <dbReference type="Proteomes" id="UP001596003"/>
    </source>
</evidence>
<name>A0ABV8ZDB6_9FLAO</name>
<comment type="caution">
    <text evidence="1">The sequence shown here is derived from an EMBL/GenBank/DDBJ whole genome shotgun (WGS) entry which is preliminary data.</text>
</comment>
<proteinExistence type="predicted"/>
<evidence type="ECO:0000313" key="1">
    <source>
        <dbReference type="EMBL" id="MFC4477409.1"/>
    </source>
</evidence>
<keyword evidence="2" id="KW-1185">Reference proteome</keyword>